<dbReference type="SMART" id="SM00965">
    <property type="entry name" value="STN"/>
    <property type="match status" value="1"/>
</dbReference>
<dbReference type="AlphaFoldDB" id="A0AAE3SWT0"/>
<protein>
    <submittedName>
        <fullName evidence="18">TonB-dependent siderophore receptor</fullName>
    </submittedName>
</protein>
<evidence type="ECO:0000256" key="11">
    <source>
        <dbReference type="ARBA" id="ARBA00023136"/>
    </source>
</evidence>
<comment type="caution">
    <text evidence="18">The sequence shown here is derived from an EMBL/GenBank/DDBJ whole genome shotgun (WGS) entry which is preliminary data.</text>
</comment>
<keyword evidence="6 14" id="KW-0812">Transmembrane</keyword>
<keyword evidence="5" id="KW-0410">Iron transport</keyword>
<evidence type="ECO:0000256" key="15">
    <source>
        <dbReference type="RuleBase" id="RU003357"/>
    </source>
</evidence>
<feature type="domain" description="Secretin/TonB short N-terminal" evidence="17">
    <location>
        <begin position="59"/>
        <end position="110"/>
    </location>
</feature>
<keyword evidence="10 15" id="KW-0798">TonB box</keyword>
<feature type="chain" id="PRO_5042284514" evidence="16">
    <location>
        <begin position="29"/>
        <end position="820"/>
    </location>
</feature>
<organism evidence="18 19">
    <name type="scientific">Ectorhizobium quercum</name>
    <dbReference type="NCBI Taxonomy" id="2965071"/>
    <lineage>
        <taxon>Bacteria</taxon>
        <taxon>Pseudomonadati</taxon>
        <taxon>Pseudomonadota</taxon>
        <taxon>Alphaproteobacteria</taxon>
        <taxon>Hyphomicrobiales</taxon>
        <taxon>Rhizobiaceae</taxon>
        <taxon>Ectorhizobium</taxon>
    </lineage>
</organism>
<evidence type="ECO:0000256" key="3">
    <source>
        <dbReference type="ARBA" id="ARBA00022448"/>
    </source>
</evidence>
<dbReference type="InterPro" id="IPR039426">
    <property type="entry name" value="TonB-dep_rcpt-like"/>
</dbReference>
<dbReference type="Gene3D" id="2.170.130.10">
    <property type="entry name" value="TonB-dependent receptor, plug domain"/>
    <property type="match status" value="1"/>
</dbReference>
<feature type="signal peptide" evidence="16">
    <location>
        <begin position="1"/>
        <end position="28"/>
    </location>
</feature>
<dbReference type="EMBL" id="JANFPI010000010">
    <property type="protein sequence ID" value="MCX8999740.1"/>
    <property type="molecule type" value="Genomic_DNA"/>
</dbReference>
<evidence type="ECO:0000256" key="8">
    <source>
        <dbReference type="ARBA" id="ARBA00023004"/>
    </source>
</evidence>
<dbReference type="RefSeq" id="WP_306413234.1">
    <property type="nucleotide sequence ID" value="NZ_JANFPI010000010.1"/>
</dbReference>
<proteinExistence type="inferred from homology"/>
<keyword evidence="7 16" id="KW-0732">Signal</keyword>
<dbReference type="GO" id="GO:0015891">
    <property type="term" value="P:siderophore transport"/>
    <property type="evidence" value="ECO:0007669"/>
    <property type="project" value="InterPro"/>
</dbReference>
<keyword evidence="19" id="KW-1185">Reference proteome</keyword>
<accession>A0AAE3SWT0</accession>
<dbReference type="InterPro" id="IPR000531">
    <property type="entry name" value="Beta-barrel_TonB"/>
</dbReference>
<evidence type="ECO:0000313" key="19">
    <source>
        <dbReference type="Proteomes" id="UP001208771"/>
    </source>
</evidence>
<evidence type="ECO:0000256" key="7">
    <source>
        <dbReference type="ARBA" id="ARBA00022729"/>
    </source>
</evidence>
<dbReference type="Proteomes" id="UP001208771">
    <property type="component" value="Unassembled WGS sequence"/>
</dbReference>
<evidence type="ECO:0000259" key="17">
    <source>
        <dbReference type="SMART" id="SM00965"/>
    </source>
</evidence>
<dbReference type="SUPFAM" id="SSF56935">
    <property type="entry name" value="Porins"/>
    <property type="match status" value="1"/>
</dbReference>
<dbReference type="FunFam" id="2.170.130.10:FF:000001">
    <property type="entry name" value="Catecholate siderophore TonB-dependent receptor"/>
    <property type="match status" value="1"/>
</dbReference>
<reference evidence="18" key="1">
    <citation type="submission" date="2022-07" db="EMBL/GenBank/DDBJ databases">
        <title>Ectorhizobium quercum gen.nov., sp. nov.</title>
        <authorList>
            <person name="Ma T."/>
            <person name="Li Y."/>
        </authorList>
    </citation>
    <scope>NUCLEOTIDE SEQUENCE</scope>
    <source>
        <strain evidence="18">BDR2-2</strain>
    </source>
</reference>
<keyword evidence="4 14" id="KW-1134">Transmembrane beta strand</keyword>
<dbReference type="GO" id="GO:0009279">
    <property type="term" value="C:cell outer membrane"/>
    <property type="evidence" value="ECO:0007669"/>
    <property type="project" value="UniProtKB-SubCell"/>
</dbReference>
<name>A0AAE3SWT0_9HYPH</name>
<dbReference type="InterPro" id="IPR011662">
    <property type="entry name" value="Secretin/TonB_short_N"/>
</dbReference>
<dbReference type="InterPro" id="IPR037066">
    <property type="entry name" value="Plug_dom_sf"/>
</dbReference>
<evidence type="ECO:0000256" key="9">
    <source>
        <dbReference type="ARBA" id="ARBA00023065"/>
    </source>
</evidence>
<dbReference type="Pfam" id="PF00593">
    <property type="entry name" value="TonB_dep_Rec_b-barrel"/>
    <property type="match status" value="1"/>
</dbReference>
<evidence type="ECO:0000256" key="13">
    <source>
        <dbReference type="ARBA" id="ARBA00023237"/>
    </source>
</evidence>
<dbReference type="NCBIfam" id="TIGR01783">
    <property type="entry name" value="TonB-siderophor"/>
    <property type="match status" value="1"/>
</dbReference>
<dbReference type="PANTHER" id="PTHR32552">
    <property type="entry name" value="FERRICHROME IRON RECEPTOR-RELATED"/>
    <property type="match status" value="1"/>
</dbReference>
<dbReference type="CDD" id="cd01347">
    <property type="entry name" value="ligand_gated_channel"/>
    <property type="match status" value="1"/>
</dbReference>
<evidence type="ECO:0000256" key="12">
    <source>
        <dbReference type="ARBA" id="ARBA00023170"/>
    </source>
</evidence>
<dbReference type="Gene3D" id="3.55.50.30">
    <property type="match status" value="1"/>
</dbReference>
<dbReference type="Gene3D" id="2.40.170.20">
    <property type="entry name" value="TonB-dependent receptor, beta-barrel domain"/>
    <property type="match status" value="1"/>
</dbReference>
<evidence type="ECO:0000256" key="4">
    <source>
        <dbReference type="ARBA" id="ARBA00022452"/>
    </source>
</evidence>
<dbReference type="GO" id="GO:0015344">
    <property type="term" value="F:siderophore uptake transmembrane transporter activity"/>
    <property type="evidence" value="ECO:0007669"/>
    <property type="project" value="TreeGrafter"/>
</dbReference>
<evidence type="ECO:0000256" key="6">
    <source>
        <dbReference type="ARBA" id="ARBA00022692"/>
    </source>
</evidence>
<evidence type="ECO:0000256" key="16">
    <source>
        <dbReference type="SAM" id="SignalP"/>
    </source>
</evidence>
<dbReference type="PANTHER" id="PTHR32552:SF68">
    <property type="entry name" value="FERRICHROME OUTER MEMBRANE TRANSPORTER_PHAGE RECEPTOR"/>
    <property type="match status" value="1"/>
</dbReference>
<comment type="similarity">
    <text evidence="2 14 15">Belongs to the TonB-dependent receptor family.</text>
</comment>
<dbReference type="Pfam" id="PF07715">
    <property type="entry name" value="Plug"/>
    <property type="match status" value="1"/>
</dbReference>
<dbReference type="PROSITE" id="PS52016">
    <property type="entry name" value="TONB_DEPENDENT_REC_3"/>
    <property type="match status" value="1"/>
</dbReference>
<dbReference type="InterPro" id="IPR012910">
    <property type="entry name" value="Plug_dom"/>
</dbReference>
<evidence type="ECO:0000313" key="18">
    <source>
        <dbReference type="EMBL" id="MCX8999740.1"/>
    </source>
</evidence>
<keyword evidence="9" id="KW-0406">Ion transport</keyword>
<gene>
    <name evidence="18" type="ORF">NOF55_21780</name>
</gene>
<keyword evidence="12 18" id="KW-0675">Receptor</keyword>
<evidence type="ECO:0000256" key="5">
    <source>
        <dbReference type="ARBA" id="ARBA00022496"/>
    </source>
</evidence>
<keyword evidence="11 14" id="KW-0472">Membrane</keyword>
<keyword evidence="3 14" id="KW-0813">Transport</keyword>
<keyword evidence="8" id="KW-0408">Iron</keyword>
<comment type="subcellular location">
    <subcellularLocation>
        <location evidence="1 14">Cell outer membrane</location>
        <topology evidence="1 14">Multi-pass membrane protein</topology>
    </subcellularLocation>
</comment>
<dbReference type="InterPro" id="IPR036942">
    <property type="entry name" value="Beta-barrel_TonB_sf"/>
</dbReference>
<dbReference type="InterPro" id="IPR010105">
    <property type="entry name" value="TonB_sidphr_rcpt"/>
</dbReference>
<keyword evidence="13 14" id="KW-0998">Cell outer membrane</keyword>
<evidence type="ECO:0000256" key="2">
    <source>
        <dbReference type="ARBA" id="ARBA00009810"/>
    </source>
</evidence>
<sequence length="820" mass="88672">MQKFNRLILKTSVSLALIGALMSAPVLAQEAGPSSKYGFAIPVKPLIAALADFTAVTGIQVVRPGGAAITGRSTPANGSLTPSSAIETLLHGTGLGYRFVSANTVAIFRPGNAGEEQAINDGSTVLSPIVVQGREENAWGPAQGFVARQSATATKTDTPLKETPQTVNVVTSAQMETLKPTRLAETLRYTPGAVTEVQPSTSYFDRIRLRGFYSINNVYLDGTQLTPSGSLAVAQADPALLERVEVLKGPASVLYGQNGAGGLINMVSKRPLGINQHEAGVGFGTNGYAESTVDLNGVAEDSVFSYRLAGVARKTELNNDLSKTKRYAIAPSVMWKPTDATSWTIMTGFQRDPEGNSSSYLPIKGMVLPNVNGRFPRNVYTCDLSFCDYDRKQAYISSDFRHDFSDALSFRQNLRLTRVSVDAQTLSPGALQADERTISRTALDQAATTRGVSIDNNLKYEFDLGATHNEMIAGFDYRRFTSDNLSAQGMNSTLNLDLFNPTYGGLTIPTLVTRTNNTATQQQYGLYAQNQMSIGDWRFMTGLRQDWASSDTDNHLTNATTETKDHALTGRAGLLYLFDNGLAPYVNYSTSFEPTSGTDYFGSPFKPTEGKQWEVGLKYEPTSFDGAFTVALFDLRRTNVTTADNAHTCAMAPTLADCGSYSIQTGEVRVRGLEFEGKVSLTDKLNASFGYAYMDAEVTSSNDGYEGKVPTNTPRHMASVWVDYRFDQGALDGLMIGTGVRYIGSMYADDANAAKILAYTLVDAKLSYDLGALSEKMDGARLAISVTNLVDRKAVGGCFSANYCDYVARRMVIGALNVKF</sequence>
<dbReference type="GO" id="GO:0038023">
    <property type="term" value="F:signaling receptor activity"/>
    <property type="evidence" value="ECO:0007669"/>
    <property type="project" value="InterPro"/>
</dbReference>
<evidence type="ECO:0000256" key="1">
    <source>
        <dbReference type="ARBA" id="ARBA00004571"/>
    </source>
</evidence>
<evidence type="ECO:0000256" key="10">
    <source>
        <dbReference type="ARBA" id="ARBA00023077"/>
    </source>
</evidence>
<evidence type="ECO:0000256" key="14">
    <source>
        <dbReference type="PROSITE-ProRule" id="PRU01360"/>
    </source>
</evidence>